<dbReference type="RefSeq" id="WP_169347639.1">
    <property type="nucleotide sequence ID" value="NZ_JABBJJ010000133.1"/>
</dbReference>
<protein>
    <submittedName>
        <fullName evidence="2">Uncharacterized protein</fullName>
    </submittedName>
</protein>
<organism evidence="2 3">
    <name type="scientific">Pyxidicoccus fallax</name>
    <dbReference type="NCBI Taxonomy" id="394095"/>
    <lineage>
        <taxon>Bacteria</taxon>
        <taxon>Pseudomonadati</taxon>
        <taxon>Myxococcota</taxon>
        <taxon>Myxococcia</taxon>
        <taxon>Myxococcales</taxon>
        <taxon>Cystobacterineae</taxon>
        <taxon>Myxococcaceae</taxon>
        <taxon>Pyxidicoccus</taxon>
    </lineage>
</organism>
<gene>
    <name evidence="2" type="ORF">HG543_26370</name>
</gene>
<accession>A0A848LKV1</accession>
<keyword evidence="1" id="KW-0812">Transmembrane</keyword>
<proteinExistence type="predicted"/>
<sequence>MDGGLAIFGFGLFLMGIANLYARTSYWLAWALLAISLVSMGMAFSESKRLREVSLGHAVVLLVLSGVAMATNTPWWLAMGTFLFAVAYGVLWAEYRYAFFGHVTPEEAQAHARAHSGRFHMHWPWHRRRVNP</sequence>
<evidence type="ECO:0000313" key="3">
    <source>
        <dbReference type="Proteomes" id="UP000518300"/>
    </source>
</evidence>
<feature type="transmembrane region" description="Helical" evidence="1">
    <location>
        <begin position="5"/>
        <end position="21"/>
    </location>
</feature>
<evidence type="ECO:0000313" key="2">
    <source>
        <dbReference type="EMBL" id="NMO18358.1"/>
    </source>
</evidence>
<reference evidence="2 3" key="1">
    <citation type="submission" date="2020-04" db="EMBL/GenBank/DDBJ databases">
        <title>Draft genome of Pyxidicoccus fallax type strain.</title>
        <authorList>
            <person name="Whitworth D.E."/>
        </authorList>
    </citation>
    <scope>NUCLEOTIDE SEQUENCE [LARGE SCALE GENOMIC DNA]</scope>
    <source>
        <strain evidence="2 3">DSM 14698</strain>
    </source>
</reference>
<name>A0A848LKV1_9BACT</name>
<keyword evidence="1" id="KW-0472">Membrane</keyword>
<keyword evidence="3" id="KW-1185">Reference proteome</keyword>
<keyword evidence="1" id="KW-1133">Transmembrane helix</keyword>
<dbReference type="AlphaFoldDB" id="A0A848LKV1"/>
<dbReference type="EMBL" id="JABBJJ010000133">
    <property type="protein sequence ID" value="NMO18358.1"/>
    <property type="molecule type" value="Genomic_DNA"/>
</dbReference>
<feature type="transmembrane region" description="Helical" evidence="1">
    <location>
        <begin position="75"/>
        <end position="93"/>
    </location>
</feature>
<dbReference type="Proteomes" id="UP000518300">
    <property type="component" value="Unassembled WGS sequence"/>
</dbReference>
<feature type="transmembrane region" description="Helical" evidence="1">
    <location>
        <begin position="52"/>
        <end position="69"/>
    </location>
</feature>
<feature type="transmembrane region" description="Helical" evidence="1">
    <location>
        <begin position="27"/>
        <end position="45"/>
    </location>
</feature>
<evidence type="ECO:0000256" key="1">
    <source>
        <dbReference type="SAM" id="Phobius"/>
    </source>
</evidence>
<comment type="caution">
    <text evidence="2">The sequence shown here is derived from an EMBL/GenBank/DDBJ whole genome shotgun (WGS) entry which is preliminary data.</text>
</comment>